<dbReference type="STRING" id="225345.CLCHR_31630"/>
<dbReference type="GO" id="GO:0050538">
    <property type="term" value="F:N-carbamoyl-L-amino-acid hydrolase activity"/>
    <property type="evidence" value="ECO:0007669"/>
    <property type="project" value="UniProtKB-EC"/>
</dbReference>
<name>A0A1V4IKF9_9CLOT</name>
<dbReference type="PANTHER" id="PTHR32494">
    <property type="entry name" value="ALLANTOATE DEIMINASE-RELATED"/>
    <property type="match status" value="1"/>
</dbReference>
<gene>
    <name evidence="6" type="primary">amaB_1</name>
    <name evidence="6" type="ORF">CLCHR_31630</name>
</gene>
<dbReference type="GO" id="GO:0046872">
    <property type="term" value="F:metal ion binding"/>
    <property type="evidence" value="ECO:0007669"/>
    <property type="project" value="UniProtKB-KW"/>
</dbReference>
<accession>A0A1V4IKF9</accession>
<dbReference type="EC" id="3.5.1.87" evidence="6"/>
<dbReference type="SUPFAM" id="SSF53187">
    <property type="entry name" value="Zn-dependent exopeptidases"/>
    <property type="match status" value="1"/>
</dbReference>
<feature type="binding site" evidence="4">
    <location>
        <position position="217"/>
    </location>
    <ligand>
        <name>allantoate</name>
        <dbReference type="ChEBI" id="CHEBI:17536"/>
    </ligand>
</feature>
<feature type="binding site" evidence="4">
    <location>
        <position position="289"/>
    </location>
    <ligand>
        <name>allantoate</name>
        <dbReference type="ChEBI" id="CHEBI:17536"/>
    </ligand>
</feature>
<dbReference type="PIRSF" id="PIRSF001235">
    <property type="entry name" value="Amidase_carbamoylase"/>
    <property type="match status" value="1"/>
</dbReference>
<dbReference type="NCBIfam" id="TIGR01879">
    <property type="entry name" value="hydantase"/>
    <property type="match status" value="1"/>
</dbReference>
<dbReference type="Gene3D" id="3.30.70.360">
    <property type="match status" value="1"/>
</dbReference>
<dbReference type="InterPro" id="IPR010158">
    <property type="entry name" value="Amidase_Cbmase"/>
</dbReference>
<feature type="binding site" evidence="3">
    <location>
        <position position="81"/>
    </location>
    <ligand>
        <name>Zn(2+)</name>
        <dbReference type="ChEBI" id="CHEBI:29105"/>
        <label>1</label>
    </ligand>
</feature>
<sequence>MIMINEIAKNIEKHLKALREFTSTCGNGVTRFPFTKEAKMAVQYLEDEMKKIGLKTRIDESGAIIGRLEGKEKRTIIIGSHYDSVKYGGEFDGIAGIVCGLEVARLLKEKDFSSKYSVEIIGTNDEEGARFKSGFFSSKAMLGQLKVSDLEAFKDSDNISIYDAMKDYGLNPDRIYEAKRNLEDIKAFLEIHIEQGPVLEKHGKDIGIVDTIVGMQRYMVNIQGRADHAGTTPMDMRIDAVEVAAKVISNIGDIARTYKNAVATVGSINVFPNEINTIAQNVSFSIDIRSTKQEAVNSIYQKIKEWIENITSKYNSKYSITSTLSINPVDMNEGLKDKIEKSCIERKFLYEHINSGAGHDSLPMAEAVDTAMIFVPSKAGRSHSKEEFTSYEHLAKAALVALDAIVNI</sequence>
<feature type="binding site" evidence="3">
    <location>
        <position position="383"/>
    </location>
    <ligand>
        <name>Zn(2+)</name>
        <dbReference type="ChEBI" id="CHEBI:29105"/>
        <label>2</label>
    </ligand>
</feature>
<dbReference type="NCBIfam" id="NF006771">
    <property type="entry name" value="PRK09290.1-5"/>
    <property type="match status" value="1"/>
</dbReference>
<protein>
    <submittedName>
        <fullName evidence="6">N-carbamoyl-L-amino acid hydrolase</fullName>
        <ecNumber evidence="6">3.5.1.87</ecNumber>
    </submittedName>
</protein>
<dbReference type="GO" id="GO:0016813">
    <property type="term" value="F:hydrolase activity, acting on carbon-nitrogen (but not peptide) bonds, in linear amidines"/>
    <property type="evidence" value="ECO:0007669"/>
    <property type="project" value="InterPro"/>
</dbReference>
<feature type="domain" description="Peptidase M20 dimerisation" evidence="5">
    <location>
        <begin position="214"/>
        <end position="314"/>
    </location>
</feature>
<dbReference type="InterPro" id="IPR002933">
    <property type="entry name" value="Peptidase_M20"/>
</dbReference>
<feature type="binding site" evidence="3">
    <location>
        <position position="92"/>
    </location>
    <ligand>
        <name>Zn(2+)</name>
        <dbReference type="ChEBI" id="CHEBI:29105"/>
        <label>1</label>
    </ligand>
</feature>
<evidence type="ECO:0000313" key="7">
    <source>
        <dbReference type="Proteomes" id="UP000191056"/>
    </source>
</evidence>
<dbReference type="InterPro" id="IPR036264">
    <property type="entry name" value="Bact_exopeptidase_dim_dom"/>
</dbReference>
<keyword evidence="7" id="KW-1185">Reference proteome</keyword>
<dbReference type="Gene3D" id="3.40.630.10">
    <property type="entry name" value="Zn peptidases"/>
    <property type="match status" value="1"/>
</dbReference>
<reference evidence="6 7" key="1">
    <citation type="submission" date="2017-03" db="EMBL/GenBank/DDBJ databases">
        <title>Genome sequence of Clostridium chromiireducens DSM 23318.</title>
        <authorList>
            <person name="Poehlein A."/>
            <person name="Daniel R."/>
        </authorList>
    </citation>
    <scope>NUCLEOTIDE SEQUENCE [LARGE SCALE GENOMIC DNA]</scope>
    <source>
        <strain evidence="6 7">DSM 23318</strain>
    </source>
</reference>
<keyword evidence="2 6" id="KW-0378">Hydrolase</keyword>
<dbReference type="SUPFAM" id="SSF55031">
    <property type="entry name" value="Bacterial exopeptidase dimerisation domain"/>
    <property type="match status" value="1"/>
</dbReference>
<comment type="similarity">
    <text evidence="1">Belongs to the peptidase M20 family.</text>
</comment>
<evidence type="ECO:0000256" key="4">
    <source>
        <dbReference type="PIRSR" id="PIRSR001235-2"/>
    </source>
</evidence>
<dbReference type="Pfam" id="PF07687">
    <property type="entry name" value="M20_dimer"/>
    <property type="match status" value="1"/>
</dbReference>
<dbReference type="Pfam" id="PF01546">
    <property type="entry name" value="Peptidase_M20"/>
    <property type="match status" value="1"/>
</dbReference>
<comment type="caution">
    <text evidence="6">The sequence shown here is derived from an EMBL/GenBank/DDBJ whole genome shotgun (WGS) entry which is preliminary data.</text>
</comment>
<evidence type="ECO:0000256" key="3">
    <source>
        <dbReference type="PIRSR" id="PIRSR001235-1"/>
    </source>
</evidence>
<dbReference type="AlphaFoldDB" id="A0A1V4IKF9"/>
<evidence type="ECO:0000313" key="6">
    <source>
        <dbReference type="EMBL" id="OPJ59977.1"/>
    </source>
</evidence>
<dbReference type="PANTHER" id="PTHR32494:SF5">
    <property type="entry name" value="ALLANTOATE AMIDOHYDROLASE"/>
    <property type="match status" value="1"/>
</dbReference>
<dbReference type="Proteomes" id="UP000191056">
    <property type="component" value="Unassembled WGS sequence"/>
</dbReference>
<evidence type="ECO:0000256" key="1">
    <source>
        <dbReference type="ARBA" id="ARBA00006153"/>
    </source>
</evidence>
<keyword evidence="3" id="KW-0479">Metal-binding</keyword>
<dbReference type="EMBL" id="MZGT01000044">
    <property type="protein sequence ID" value="OPJ59977.1"/>
    <property type="molecule type" value="Genomic_DNA"/>
</dbReference>
<dbReference type="OrthoDB" id="9808195at2"/>
<comment type="cofactor">
    <cofactor evidence="3">
        <name>Zn(2+)</name>
        <dbReference type="ChEBI" id="CHEBI:29105"/>
    </cofactor>
    <text evidence="3">Binds 2 Zn(2+) ions per subunit.</text>
</comment>
<evidence type="ECO:0000259" key="5">
    <source>
        <dbReference type="Pfam" id="PF07687"/>
    </source>
</evidence>
<feature type="binding site" evidence="3">
    <location>
        <position position="192"/>
    </location>
    <ligand>
        <name>Zn(2+)</name>
        <dbReference type="ChEBI" id="CHEBI:29105"/>
        <label>1</label>
    </ligand>
</feature>
<evidence type="ECO:0000256" key="2">
    <source>
        <dbReference type="ARBA" id="ARBA00022801"/>
    </source>
</evidence>
<keyword evidence="3" id="KW-0862">Zinc</keyword>
<feature type="binding site" evidence="4">
    <location>
        <position position="276"/>
    </location>
    <ligand>
        <name>allantoate</name>
        <dbReference type="ChEBI" id="CHEBI:17536"/>
    </ligand>
</feature>
<proteinExistence type="inferred from homology"/>
<feature type="binding site" evidence="3">
    <location>
        <position position="127"/>
    </location>
    <ligand>
        <name>Zn(2+)</name>
        <dbReference type="ChEBI" id="CHEBI:29105"/>
        <label>2</label>
    </ligand>
</feature>
<dbReference type="CDD" id="cd03884">
    <property type="entry name" value="M20_bAS"/>
    <property type="match status" value="1"/>
</dbReference>
<feature type="binding site" evidence="3">
    <location>
        <position position="92"/>
    </location>
    <ligand>
        <name>Zn(2+)</name>
        <dbReference type="ChEBI" id="CHEBI:29105"/>
        <label>2</label>
    </ligand>
</feature>
<organism evidence="6 7">
    <name type="scientific">Clostridium chromiireducens</name>
    <dbReference type="NCBI Taxonomy" id="225345"/>
    <lineage>
        <taxon>Bacteria</taxon>
        <taxon>Bacillati</taxon>
        <taxon>Bacillota</taxon>
        <taxon>Clostridia</taxon>
        <taxon>Eubacteriales</taxon>
        <taxon>Clostridiaceae</taxon>
        <taxon>Clostridium</taxon>
    </lineage>
</organism>
<dbReference type="InterPro" id="IPR011650">
    <property type="entry name" value="Peptidase_M20_dimer"/>
</dbReference>